<evidence type="ECO:0000256" key="4">
    <source>
        <dbReference type="ARBA" id="ARBA00022573"/>
    </source>
</evidence>
<feature type="transmembrane region" description="Helical" evidence="10">
    <location>
        <begin position="66"/>
        <end position="84"/>
    </location>
</feature>
<organism evidence="11 12">
    <name type="scientific">Selenihalanaerobacter shriftii</name>
    <dbReference type="NCBI Taxonomy" id="142842"/>
    <lineage>
        <taxon>Bacteria</taxon>
        <taxon>Bacillati</taxon>
        <taxon>Bacillota</taxon>
        <taxon>Clostridia</taxon>
        <taxon>Halanaerobiales</taxon>
        <taxon>Halobacteroidaceae</taxon>
        <taxon>Selenihalanaerobacter</taxon>
    </lineage>
</organism>
<gene>
    <name evidence="10" type="primary">cbiN</name>
    <name evidence="11" type="ORF">SAMN02745118_00569</name>
</gene>
<dbReference type="HAMAP" id="MF_00330">
    <property type="entry name" value="CbiN"/>
    <property type="match status" value="1"/>
</dbReference>
<dbReference type="NCBIfam" id="NF002780">
    <property type="entry name" value="PRK02898.1"/>
    <property type="match status" value="1"/>
</dbReference>
<evidence type="ECO:0000256" key="8">
    <source>
        <dbReference type="ARBA" id="ARBA00023136"/>
    </source>
</evidence>
<dbReference type="PANTHER" id="PTHR38662">
    <property type="entry name" value="COBALT TRANSPORT PROTEIN CBIN"/>
    <property type="match status" value="1"/>
</dbReference>
<dbReference type="GO" id="GO:0005886">
    <property type="term" value="C:plasma membrane"/>
    <property type="evidence" value="ECO:0007669"/>
    <property type="project" value="UniProtKB-SubCell"/>
</dbReference>
<dbReference type="GO" id="GO:0009236">
    <property type="term" value="P:cobalamin biosynthetic process"/>
    <property type="evidence" value="ECO:0007669"/>
    <property type="project" value="UniProtKB-UniRule"/>
</dbReference>
<proteinExistence type="inferred from homology"/>
<keyword evidence="7 10" id="KW-0406">Ion transport</keyword>
<keyword evidence="3 10" id="KW-1003">Cell membrane</keyword>
<dbReference type="GO" id="GO:0015087">
    <property type="term" value="F:cobalt ion transmembrane transporter activity"/>
    <property type="evidence" value="ECO:0007669"/>
    <property type="project" value="UniProtKB-UniRule"/>
</dbReference>
<keyword evidence="8 10" id="KW-0472">Membrane</keyword>
<keyword evidence="12" id="KW-1185">Reference proteome</keyword>
<evidence type="ECO:0000256" key="2">
    <source>
        <dbReference type="ARBA" id="ARBA00022448"/>
    </source>
</evidence>
<name>A0A1T4K2E1_9FIRM</name>
<dbReference type="Pfam" id="PF02553">
    <property type="entry name" value="CbiN"/>
    <property type="match status" value="1"/>
</dbReference>
<accession>A0A1T4K2E1</accession>
<dbReference type="UniPathway" id="UPA00148"/>
<protein>
    <recommendedName>
        <fullName evidence="10">Cobalt transport protein CbiN</fullName>
    </recommendedName>
    <alternativeName>
        <fullName evidence="10">Energy-coupling factor transporter probable substrate-capture protein CbiN</fullName>
        <shortName evidence="10">ECF transporter S component CbiN</shortName>
    </alternativeName>
</protein>
<sequence length="101" mass="11121">MSLAAKNSIIIILILIMTITPFVIKPNAEFGGADGAAGDIIKKINPEYQSWFSHIWEPPSGEIESLLFALQAAIGAGFLGYYIGSKRTKAKYQTEMEKDNR</sequence>
<evidence type="ECO:0000313" key="11">
    <source>
        <dbReference type="EMBL" id="SJZ36626.1"/>
    </source>
</evidence>
<comment type="function">
    <text evidence="10">Part of the energy-coupling factor (ECF) transporter complex CbiMNOQ involved in cobalt import.</text>
</comment>
<comment type="pathway">
    <text evidence="10">Cofactor biosynthesis; adenosylcobalamin biosynthesis.</text>
</comment>
<evidence type="ECO:0000256" key="5">
    <source>
        <dbReference type="ARBA" id="ARBA00022692"/>
    </source>
</evidence>
<dbReference type="RefSeq" id="WP_078809075.1">
    <property type="nucleotide sequence ID" value="NZ_FUWM01000005.1"/>
</dbReference>
<keyword evidence="5 10" id="KW-0812">Transmembrane</keyword>
<dbReference type="PANTHER" id="PTHR38662:SF1">
    <property type="entry name" value="COBALT TRANSPORT PROTEIN CBIN"/>
    <property type="match status" value="1"/>
</dbReference>
<dbReference type="STRING" id="142842.SAMN02745118_00569"/>
<evidence type="ECO:0000256" key="7">
    <source>
        <dbReference type="ARBA" id="ARBA00023065"/>
    </source>
</evidence>
<dbReference type="AlphaFoldDB" id="A0A1T4K2E1"/>
<dbReference type="InterPro" id="IPR003705">
    <property type="entry name" value="CbiN"/>
</dbReference>
<comment type="subcellular location">
    <subcellularLocation>
        <location evidence="10">Cell membrane</location>
        <topology evidence="10">Multi-pass membrane protein</topology>
    </subcellularLocation>
</comment>
<keyword evidence="1 10" id="KW-0171">Cobalt transport</keyword>
<reference evidence="12" key="1">
    <citation type="submission" date="2017-02" db="EMBL/GenBank/DDBJ databases">
        <authorList>
            <person name="Varghese N."/>
            <person name="Submissions S."/>
        </authorList>
    </citation>
    <scope>NUCLEOTIDE SEQUENCE [LARGE SCALE GENOMIC DNA]</scope>
    <source>
        <strain evidence="12">ATCC BAA-73</strain>
    </source>
</reference>
<evidence type="ECO:0000313" key="12">
    <source>
        <dbReference type="Proteomes" id="UP000190625"/>
    </source>
</evidence>
<comment type="similarity">
    <text evidence="10">Belongs to the CbiN family.</text>
</comment>
<dbReference type="Proteomes" id="UP000190625">
    <property type="component" value="Unassembled WGS sequence"/>
</dbReference>
<comment type="subunit">
    <text evidence="10">Forms an energy-coupling factor (ECF) transporter complex composed of an ATP-binding protein (A component, CbiO), a transmembrane protein (T component, CbiQ) and 2 possible substrate-capture proteins (S components, CbiM and CbiN) of unknown stoichimetry.</text>
</comment>
<keyword evidence="6 10" id="KW-1133">Transmembrane helix</keyword>
<dbReference type="OrthoDB" id="1551318at2"/>
<evidence type="ECO:0000256" key="3">
    <source>
        <dbReference type="ARBA" id="ARBA00022475"/>
    </source>
</evidence>
<feature type="transmembrane region" description="Helical" evidence="10">
    <location>
        <begin position="7"/>
        <end position="24"/>
    </location>
</feature>
<evidence type="ECO:0000256" key="6">
    <source>
        <dbReference type="ARBA" id="ARBA00022989"/>
    </source>
</evidence>
<keyword evidence="4 10" id="KW-0169">Cobalamin biosynthesis</keyword>
<dbReference type="EMBL" id="FUWM01000005">
    <property type="protein sequence ID" value="SJZ36626.1"/>
    <property type="molecule type" value="Genomic_DNA"/>
</dbReference>
<evidence type="ECO:0000256" key="9">
    <source>
        <dbReference type="ARBA" id="ARBA00023285"/>
    </source>
</evidence>
<evidence type="ECO:0000256" key="1">
    <source>
        <dbReference type="ARBA" id="ARBA00022426"/>
    </source>
</evidence>
<keyword evidence="2 10" id="KW-0813">Transport</keyword>
<keyword evidence="9 10" id="KW-0170">Cobalt</keyword>
<evidence type="ECO:0000256" key="10">
    <source>
        <dbReference type="HAMAP-Rule" id="MF_00330"/>
    </source>
</evidence>